<sequence>MSTSKGVEALKGTWDHIKDENMDEFLKELDIGMAKRMAVKSMKPRLIINENGGKWTIRSESTLTTKTVEFQPNVEFDDTTMDGREVKAIVRINGNKMEHTMKGKEGKEIFAVRYINNEGQQQVDLTCGSAKAHRYFKCVD</sequence>
<dbReference type="EMBL" id="CAJNOJ010000409">
    <property type="protein sequence ID" value="CAF1437809.1"/>
    <property type="molecule type" value="Genomic_DNA"/>
</dbReference>
<dbReference type="GO" id="GO:0008289">
    <property type="term" value="F:lipid binding"/>
    <property type="evidence" value="ECO:0007669"/>
    <property type="project" value="UniProtKB-KW"/>
</dbReference>
<dbReference type="InterPro" id="IPR012674">
    <property type="entry name" value="Calycin"/>
</dbReference>
<organism evidence="2 3">
    <name type="scientific">Adineta ricciae</name>
    <name type="common">Rotifer</name>
    <dbReference type="NCBI Taxonomy" id="249248"/>
    <lineage>
        <taxon>Eukaryota</taxon>
        <taxon>Metazoa</taxon>
        <taxon>Spiralia</taxon>
        <taxon>Gnathifera</taxon>
        <taxon>Rotifera</taxon>
        <taxon>Eurotatoria</taxon>
        <taxon>Bdelloidea</taxon>
        <taxon>Adinetida</taxon>
        <taxon>Adinetidae</taxon>
        <taxon>Adineta</taxon>
    </lineage>
</organism>
<comment type="similarity">
    <text evidence="1">Belongs to the calycin superfamily. Fatty-acid binding protein (FABP) family.</text>
</comment>
<dbReference type="PANTHER" id="PTHR11955">
    <property type="entry name" value="FATTY ACID BINDING PROTEIN"/>
    <property type="match status" value="1"/>
</dbReference>
<name>A0A815NHW2_ADIRI</name>
<comment type="caution">
    <text evidence="2">The sequence shown here is derived from an EMBL/GenBank/DDBJ whole genome shotgun (WGS) entry which is preliminary data.</text>
</comment>
<dbReference type="AlphaFoldDB" id="A0A815NHW2"/>
<dbReference type="Proteomes" id="UP000663852">
    <property type="component" value="Unassembled WGS sequence"/>
</dbReference>
<dbReference type="InterPro" id="IPR000463">
    <property type="entry name" value="Fatty_acid-bd"/>
</dbReference>
<dbReference type="SUPFAM" id="SSF50814">
    <property type="entry name" value="Lipocalins"/>
    <property type="match status" value="1"/>
</dbReference>
<evidence type="ECO:0000313" key="2">
    <source>
        <dbReference type="EMBL" id="CAF1437809.1"/>
    </source>
</evidence>
<proteinExistence type="inferred from homology"/>
<evidence type="ECO:0000256" key="1">
    <source>
        <dbReference type="ARBA" id="ARBA00008390"/>
    </source>
</evidence>
<dbReference type="InterPro" id="IPR031259">
    <property type="entry name" value="ILBP"/>
</dbReference>
<protein>
    <submittedName>
        <fullName evidence="2">Uncharacterized protein</fullName>
    </submittedName>
</protein>
<dbReference type="Gene3D" id="2.40.128.20">
    <property type="match status" value="1"/>
</dbReference>
<accession>A0A815NHW2</accession>
<dbReference type="OrthoDB" id="354351at2759"/>
<dbReference type="CDD" id="cd00742">
    <property type="entry name" value="FABP"/>
    <property type="match status" value="1"/>
</dbReference>
<reference evidence="2" key="1">
    <citation type="submission" date="2021-02" db="EMBL/GenBank/DDBJ databases">
        <authorList>
            <person name="Nowell W R."/>
        </authorList>
    </citation>
    <scope>NUCLEOTIDE SEQUENCE</scope>
</reference>
<gene>
    <name evidence="2" type="ORF">EDS130_LOCUS38647</name>
</gene>
<dbReference type="PRINTS" id="PR00178">
    <property type="entry name" value="FATTYACIDBP"/>
</dbReference>
<evidence type="ECO:0000313" key="3">
    <source>
        <dbReference type="Proteomes" id="UP000663852"/>
    </source>
</evidence>